<name>A0AAQ3LCW8_9BACT</name>
<dbReference type="KEGG" id="puo:RZN69_21720"/>
<comment type="similarity">
    <text evidence="3">Belongs to the class-II aminoacyl-tRNA synthetase family. Type-1 seryl-tRNA synthetase subfamily.</text>
</comment>
<dbReference type="InterPro" id="IPR015866">
    <property type="entry name" value="Ser-tRNA-synth_1_N"/>
</dbReference>
<evidence type="ECO:0000256" key="15">
    <source>
        <dbReference type="PIRSR" id="PIRSR001529-1"/>
    </source>
</evidence>
<keyword evidence="17" id="KW-0175">Coiled coil</keyword>
<evidence type="ECO:0000256" key="2">
    <source>
        <dbReference type="ARBA" id="ARBA00005045"/>
    </source>
</evidence>
<dbReference type="InterPro" id="IPR045864">
    <property type="entry name" value="aa-tRNA-synth_II/BPL/LPL"/>
</dbReference>
<keyword evidence="8 16" id="KW-0067">ATP-binding</keyword>
<keyword evidence="21" id="KW-1185">Reference proteome</keyword>
<dbReference type="CDD" id="cd00770">
    <property type="entry name" value="SerRS_core"/>
    <property type="match status" value="1"/>
</dbReference>
<evidence type="ECO:0000256" key="8">
    <source>
        <dbReference type="ARBA" id="ARBA00022840"/>
    </source>
</evidence>
<evidence type="ECO:0000256" key="17">
    <source>
        <dbReference type="SAM" id="Coils"/>
    </source>
</evidence>
<feature type="binding site" evidence="15">
    <location>
        <position position="237"/>
    </location>
    <ligand>
        <name>L-serine</name>
        <dbReference type="ChEBI" id="CHEBI:33384"/>
    </ligand>
</feature>
<evidence type="ECO:0000259" key="19">
    <source>
        <dbReference type="PROSITE" id="PS50862"/>
    </source>
</evidence>
<dbReference type="EMBL" id="CP136920">
    <property type="protein sequence ID" value="WOO41248.1"/>
    <property type="molecule type" value="Genomic_DNA"/>
</dbReference>
<protein>
    <recommendedName>
        <fullName evidence="11 14">Serine--tRNA ligase</fullName>
        <ecNumber evidence="4 14">6.1.1.11</ecNumber>
    </recommendedName>
</protein>
<evidence type="ECO:0000256" key="7">
    <source>
        <dbReference type="ARBA" id="ARBA00022741"/>
    </source>
</evidence>
<evidence type="ECO:0000256" key="10">
    <source>
        <dbReference type="ARBA" id="ARBA00023146"/>
    </source>
</evidence>
<feature type="domain" description="Aminoacyl-transfer RNA synthetases class-II family profile" evidence="19">
    <location>
        <begin position="179"/>
        <end position="416"/>
    </location>
</feature>
<reference evidence="20 21" key="1">
    <citation type="submission" date="2023-10" db="EMBL/GenBank/DDBJ databases">
        <title>Rubellicoccus peritrichatus gen. nov., sp. nov., isolated from an algae of coral reef tank.</title>
        <authorList>
            <person name="Luo J."/>
        </authorList>
    </citation>
    <scope>NUCLEOTIDE SEQUENCE [LARGE SCALE GENOMIC DNA]</scope>
    <source>
        <strain evidence="20 21">CR14</strain>
    </source>
</reference>
<sequence>MAFQKIAMIDIRLLREDPESLRNAIAKKKFAVDLDAVLVLDEKRREAIQKAESRRSEQKTASKEVGQFKDKKSPEFQEKLKAMKAMADEVKALEAEAAALETQWKELVLGIPNMPHESVPVGKTEDENVVAAEWGSKGDCSAQAIPHWDIPWFNQAVDFERGVVATGAGFPFYVGDMARLVRSLISFFLEEANNAGFVEMLAPLMVNAASATATGQLPDKEGQMYHMPTEDFYMIPTAEVPITNFFRDQTFDEKELPVYRCGYTPCFRREAGSWGSHVRGLNRLHQFDKVELVKWTHPETSFEELESLKAHSETLLQKLGLPYRVLLMCTGDIGFPHAKQYDLEVWAAGQERWLEVSSCSNFTDFQARRAGIRYRPSGGGKAEIVHTLNGSALAIPRVLAAILENNYQEDGSVKIPDCLNKWFGGDSLKPA</sequence>
<evidence type="ECO:0000256" key="6">
    <source>
        <dbReference type="ARBA" id="ARBA00022598"/>
    </source>
</evidence>
<feature type="binding site" evidence="15">
    <location>
        <position position="291"/>
    </location>
    <ligand>
        <name>L-serine</name>
        <dbReference type="ChEBI" id="CHEBI:33384"/>
    </ligand>
</feature>
<evidence type="ECO:0000313" key="20">
    <source>
        <dbReference type="EMBL" id="WOO41248.1"/>
    </source>
</evidence>
<dbReference type="InterPro" id="IPR002317">
    <property type="entry name" value="Ser-tRNA-ligase_type_1"/>
</dbReference>
<dbReference type="InterPro" id="IPR006195">
    <property type="entry name" value="aa-tRNA-synth_II"/>
</dbReference>
<organism evidence="20 21">
    <name type="scientific">Rubellicoccus peritrichatus</name>
    <dbReference type="NCBI Taxonomy" id="3080537"/>
    <lineage>
        <taxon>Bacteria</taxon>
        <taxon>Pseudomonadati</taxon>
        <taxon>Verrucomicrobiota</taxon>
        <taxon>Opitutia</taxon>
        <taxon>Puniceicoccales</taxon>
        <taxon>Cerasicoccaceae</taxon>
        <taxon>Rubellicoccus</taxon>
    </lineage>
</organism>
<dbReference type="GO" id="GO:0006434">
    <property type="term" value="P:seryl-tRNA aminoacylation"/>
    <property type="evidence" value="ECO:0007669"/>
    <property type="project" value="UniProtKB-UniRule"/>
</dbReference>
<dbReference type="Pfam" id="PF00587">
    <property type="entry name" value="tRNA-synt_2b"/>
    <property type="match status" value="1"/>
</dbReference>
<dbReference type="PANTHER" id="PTHR43697">
    <property type="entry name" value="SERYL-TRNA SYNTHETASE"/>
    <property type="match status" value="1"/>
</dbReference>
<dbReference type="InterPro" id="IPR033729">
    <property type="entry name" value="SerRS_core"/>
</dbReference>
<dbReference type="PIRSF" id="PIRSF001529">
    <property type="entry name" value="Ser-tRNA-synth_IIa"/>
    <property type="match status" value="1"/>
</dbReference>
<dbReference type="Gene3D" id="1.10.287.40">
    <property type="entry name" value="Serine-tRNA synthetase, tRNA binding domain"/>
    <property type="match status" value="1"/>
</dbReference>
<evidence type="ECO:0000256" key="13">
    <source>
        <dbReference type="ARBA" id="ARBA00048823"/>
    </source>
</evidence>
<keyword evidence="5" id="KW-0963">Cytoplasm</keyword>
<dbReference type="SUPFAM" id="SSF55681">
    <property type="entry name" value="Class II aaRS and biotin synthetases"/>
    <property type="match status" value="1"/>
</dbReference>
<evidence type="ECO:0000256" key="5">
    <source>
        <dbReference type="ARBA" id="ARBA00022490"/>
    </source>
</evidence>
<dbReference type="Gene3D" id="3.30.930.10">
    <property type="entry name" value="Bira Bifunctional Protein, Domain 2"/>
    <property type="match status" value="1"/>
</dbReference>
<dbReference type="GO" id="GO:0004828">
    <property type="term" value="F:serine-tRNA ligase activity"/>
    <property type="evidence" value="ECO:0007669"/>
    <property type="project" value="UniProtKB-UniRule"/>
</dbReference>
<dbReference type="InterPro" id="IPR042103">
    <property type="entry name" value="SerRS_1_N_sf"/>
</dbReference>
<dbReference type="SUPFAM" id="SSF46589">
    <property type="entry name" value="tRNA-binding arm"/>
    <property type="match status" value="1"/>
</dbReference>
<feature type="binding site" evidence="15">
    <location>
        <position position="268"/>
    </location>
    <ligand>
        <name>L-serine</name>
        <dbReference type="ChEBI" id="CHEBI:33384"/>
    </ligand>
</feature>
<feature type="binding site" evidence="16">
    <location>
        <begin position="268"/>
        <end position="270"/>
    </location>
    <ligand>
        <name>ATP</name>
        <dbReference type="ChEBI" id="CHEBI:30616"/>
    </ligand>
</feature>
<feature type="coiled-coil region" evidence="17">
    <location>
        <begin position="76"/>
        <end position="103"/>
    </location>
</feature>
<evidence type="ECO:0000313" key="21">
    <source>
        <dbReference type="Proteomes" id="UP001304300"/>
    </source>
</evidence>
<evidence type="ECO:0000256" key="3">
    <source>
        <dbReference type="ARBA" id="ARBA00010728"/>
    </source>
</evidence>
<dbReference type="NCBIfam" id="TIGR00414">
    <property type="entry name" value="serS"/>
    <property type="match status" value="1"/>
</dbReference>
<keyword evidence="9" id="KW-0648">Protein biosynthesis</keyword>
<keyword evidence="10" id="KW-0030">Aminoacyl-tRNA synthetase</keyword>
<evidence type="ECO:0000256" key="12">
    <source>
        <dbReference type="ARBA" id="ARBA00047929"/>
    </source>
</evidence>
<comment type="catalytic activity">
    <reaction evidence="13">
        <text>tRNA(Ser) + L-serine + ATP = L-seryl-tRNA(Ser) + AMP + diphosphate + H(+)</text>
        <dbReference type="Rhea" id="RHEA:12292"/>
        <dbReference type="Rhea" id="RHEA-COMP:9669"/>
        <dbReference type="Rhea" id="RHEA-COMP:9703"/>
        <dbReference type="ChEBI" id="CHEBI:15378"/>
        <dbReference type="ChEBI" id="CHEBI:30616"/>
        <dbReference type="ChEBI" id="CHEBI:33019"/>
        <dbReference type="ChEBI" id="CHEBI:33384"/>
        <dbReference type="ChEBI" id="CHEBI:78442"/>
        <dbReference type="ChEBI" id="CHEBI:78533"/>
        <dbReference type="ChEBI" id="CHEBI:456215"/>
        <dbReference type="EC" id="6.1.1.11"/>
    </reaction>
</comment>
<dbReference type="AlphaFoldDB" id="A0AAQ3LCW8"/>
<evidence type="ECO:0000256" key="1">
    <source>
        <dbReference type="ARBA" id="ARBA00004496"/>
    </source>
</evidence>
<dbReference type="PROSITE" id="PS50862">
    <property type="entry name" value="AA_TRNA_LIGASE_II"/>
    <property type="match status" value="1"/>
</dbReference>
<dbReference type="InterPro" id="IPR002314">
    <property type="entry name" value="aa-tRNA-synt_IIb"/>
</dbReference>
<dbReference type="InterPro" id="IPR010978">
    <property type="entry name" value="tRNA-bd_arm"/>
</dbReference>
<dbReference type="PANTHER" id="PTHR43697:SF1">
    <property type="entry name" value="SERINE--TRNA LIGASE"/>
    <property type="match status" value="1"/>
</dbReference>
<keyword evidence="7" id="KW-0547">Nucleotide-binding</keyword>
<comment type="pathway">
    <text evidence="2">Aminoacyl-tRNA biosynthesis; selenocysteinyl-tRNA(Sec) biosynthesis; L-seryl-tRNA(Sec) from L-serine and tRNA(Sec): step 1/1.</text>
</comment>
<evidence type="ECO:0000256" key="16">
    <source>
        <dbReference type="PIRSR" id="PIRSR001529-2"/>
    </source>
</evidence>
<accession>A0AAQ3LCW8</accession>
<evidence type="ECO:0000256" key="9">
    <source>
        <dbReference type="ARBA" id="ARBA00022917"/>
    </source>
</evidence>
<dbReference type="Proteomes" id="UP001304300">
    <property type="component" value="Chromosome"/>
</dbReference>
<dbReference type="GO" id="GO:0005524">
    <property type="term" value="F:ATP binding"/>
    <property type="evidence" value="ECO:0007669"/>
    <property type="project" value="UniProtKB-KW"/>
</dbReference>
<proteinExistence type="inferred from homology"/>
<feature type="region of interest" description="Disordered" evidence="18">
    <location>
        <begin position="49"/>
        <end position="71"/>
    </location>
</feature>
<dbReference type="Pfam" id="PF02403">
    <property type="entry name" value="Seryl_tRNA_N"/>
    <property type="match status" value="1"/>
</dbReference>
<comment type="subcellular location">
    <subcellularLocation>
        <location evidence="1">Cytoplasm</location>
    </subcellularLocation>
</comment>
<keyword evidence="6 20" id="KW-0436">Ligase</keyword>
<feature type="binding site" evidence="16">
    <location>
        <begin position="355"/>
        <end position="358"/>
    </location>
    <ligand>
        <name>ATP</name>
        <dbReference type="ChEBI" id="CHEBI:30616"/>
    </ligand>
</feature>
<comment type="catalytic activity">
    <reaction evidence="12">
        <text>tRNA(Sec) + L-serine + ATP = L-seryl-tRNA(Sec) + AMP + diphosphate + H(+)</text>
        <dbReference type="Rhea" id="RHEA:42580"/>
        <dbReference type="Rhea" id="RHEA-COMP:9742"/>
        <dbReference type="Rhea" id="RHEA-COMP:10128"/>
        <dbReference type="ChEBI" id="CHEBI:15378"/>
        <dbReference type="ChEBI" id="CHEBI:30616"/>
        <dbReference type="ChEBI" id="CHEBI:33019"/>
        <dbReference type="ChEBI" id="CHEBI:33384"/>
        <dbReference type="ChEBI" id="CHEBI:78442"/>
        <dbReference type="ChEBI" id="CHEBI:78533"/>
        <dbReference type="ChEBI" id="CHEBI:456215"/>
        <dbReference type="EC" id="6.1.1.11"/>
    </reaction>
</comment>
<evidence type="ECO:0000256" key="4">
    <source>
        <dbReference type="ARBA" id="ARBA00012840"/>
    </source>
</evidence>
<dbReference type="PRINTS" id="PR00981">
    <property type="entry name" value="TRNASYNTHSER"/>
</dbReference>
<evidence type="ECO:0000256" key="11">
    <source>
        <dbReference type="ARBA" id="ARBA00039158"/>
    </source>
</evidence>
<evidence type="ECO:0000256" key="18">
    <source>
        <dbReference type="SAM" id="MobiDB-lite"/>
    </source>
</evidence>
<gene>
    <name evidence="20" type="primary">serS</name>
    <name evidence="20" type="ORF">RZN69_21720</name>
</gene>
<feature type="binding site" evidence="15">
    <location>
        <position position="389"/>
    </location>
    <ligand>
        <name>L-serine</name>
        <dbReference type="ChEBI" id="CHEBI:33384"/>
    </ligand>
</feature>
<evidence type="ECO:0000256" key="14">
    <source>
        <dbReference type="NCBIfam" id="TIGR00414"/>
    </source>
</evidence>
<dbReference type="GO" id="GO:0005737">
    <property type="term" value="C:cytoplasm"/>
    <property type="evidence" value="ECO:0007669"/>
    <property type="project" value="UniProtKB-SubCell"/>
</dbReference>
<dbReference type="EC" id="6.1.1.11" evidence="4 14"/>